<evidence type="ECO:0000313" key="4">
    <source>
        <dbReference type="Proteomes" id="UP000681967"/>
    </source>
</evidence>
<dbReference type="EMBL" id="CAJOBH010045508">
    <property type="protein sequence ID" value="CAF4351821.1"/>
    <property type="molecule type" value="Genomic_DNA"/>
</dbReference>
<dbReference type="PROSITE" id="PS50011">
    <property type="entry name" value="PROTEIN_KINASE_DOM"/>
    <property type="match status" value="1"/>
</dbReference>
<dbReference type="GO" id="GO:0005524">
    <property type="term" value="F:ATP binding"/>
    <property type="evidence" value="ECO:0007669"/>
    <property type="project" value="UniProtKB-UniRule"/>
</dbReference>
<dbReference type="AlphaFoldDB" id="A0A8S2US39"/>
<dbReference type="InterPro" id="IPR011009">
    <property type="entry name" value="Kinase-like_dom_sf"/>
</dbReference>
<feature type="binding site" evidence="1">
    <location>
        <position position="118"/>
    </location>
    <ligand>
        <name>ATP</name>
        <dbReference type="ChEBI" id="CHEBI:30616"/>
    </ligand>
</feature>
<evidence type="ECO:0000313" key="3">
    <source>
        <dbReference type="EMBL" id="CAF4351821.1"/>
    </source>
</evidence>
<name>A0A8S2US39_9BILA</name>
<reference evidence="3" key="1">
    <citation type="submission" date="2021-02" db="EMBL/GenBank/DDBJ databases">
        <authorList>
            <person name="Nowell W R."/>
        </authorList>
    </citation>
    <scope>NUCLEOTIDE SEQUENCE</scope>
</reference>
<feature type="domain" description="Protein kinase" evidence="2">
    <location>
        <begin position="89"/>
        <end position="127"/>
    </location>
</feature>
<dbReference type="InterPro" id="IPR000719">
    <property type="entry name" value="Prot_kinase_dom"/>
</dbReference>
<dbReference type="InterPro" id="IPR017441">
    <property type="entry name" value="Protein_kinase_ATP_BS"/>
</dbReference>
<sequence>MYNWLTDEQWLDESAPWLMPPPPQLIESNNNSPYHSFGDYAYPKIERLTPTYMDNNMLNFYQLYSVGSSIIPNVISNGNKIKRTFSREYRTLYCLGKGGFGQVYEGQRRSDNSSVVIKFLPKDRILN</sequence>
<accession>A0A8S2US39</accession>
<dbReference type="Proteomes" id="UP000681967">
    <property type="component" value="Unassembled WGS sequence"/>
</dbReference>
<proteinExistence type="predicted"/>
<keyword evidence="1" id="KW-0067">ATP-binding</keyword>
<organism evidence="3 4">
    <name type="scientific">Rotaria magnacalcarata</name>
    <dbReference type="NCBI Taxonomy" id="392030"/>
    <lineage>
        <taxon>Eukaryota</taxon>
        <taxon>Metazoa</taxon>
        <taxon>Spiralia</taxon>
        <taxon>Gnathifera</taxon>
        <taxon>Rotifera</taxon>
        <taxon>Eurotatoria</taxon>
        <taxon>Bdelloidea</taxon>
        <taxon>Philodinida</taxon>
        <taxon>Philodinidae</taxon>
        <taxon>Rotaria</taxon>
    </lineage>
</organism>
<keyword evidence="1" id="KW-0547">Nucleotide-binding</keyword>
<feature type="non-terminal residue" evidence="3">
    <location>
        <position position="127"/>
    </location>
</feature>
<gene>
    <name evidence="3" type="ORF">BYL167_LOCUS29534</name>
</gene>
<dbReference type="GO" id="GO:0004672">
    <property type="term" value="F:protein kinase activity"/>
    <property type="evidence" value="ECO:0007669"/>
    <property type="project" value="InterPro"/>
</dbReference>
<protein>
    <recommendedName>
        <fullName evidence="2">Protein kinase domain-containing protein</fullName>
    </recommendedName>
</protein>
<evidence type="ECO:0000259" key="2">
    <source>
        <dbReference type="PROSITE" id="PS50011"/>
    </source>
</evidence>
<comment type="caution">
    <text evidence="3">The sequence shown here is derived from an EMBL/GenBank/DDBJ whole genome shotgun (WGS) entry which is preliminary data.</text>
</comment>
<evidence type="ECO:0000256" key="1">
    <source>
        <dbReference type="PROSITE-ProRule" id="PRU10141"/>
    </source>
</evidence>
<dbReference type="PROSITE" id="PS00107">
    <property type="entry name" value="PROTEIN_KINASE_ATP"/>
    <property type="match status" value="1"/>
</dbReference>
<dbReference type="Gene3D" id="3.30.200.20">
    <property type="entry name" value="Phosphorylase Kinase, domain 1"/>
    <property type="match status" value="1"/>
</dbReference>
<dbReference type="SUPFAM" id="SSF56112">
    <property type="entry name" value="Protein kinase-like (PK-like)"/>
    <property type="match status" value="1"/>
</dbReference>